<evidence type="ECO:0000256" key="6">
    <source>
        <dbReference type="ARBA" id="ARBA00022840"/>
    </source>
</evidence>
<dbReference type="GO" id="GO:0008017">
    <property type="term" value="F:microtubule binding"/>
    <property type="evidence" value="ECO:0000318"/>
    <property type="project" value="GO_Central"/>
</dbReference>
<dbReference type="Pfam" id="PF00225">
    <property type="entry name" value="Kinesin"/>
    <property type="match status" value="1"/>
</dbReference>
<feature type="domain" description="Kinesin motor" evidence="13">
    <location>
        <begin position="1"/>
        <end position="349"/>
    </location>
</feature>
<evidence type="ECO:0000256" key="10">
    <source>
        <dbReference type="ARBA" id="ARBA00023242"/>
    </source>
</evidence>
<dbReference type="InterPro" id="IPR027417">
    <property type="entry name" value="P-loop_NTPase"/>
</dbReference>
<reference evidence="14 15" key="1">
    <citation type="journal article" date="2008" name="Nature">
        <title>The Trichoplax genome and the nature of placozoans.</title>
        <authorList>
            <person name="Srivastava M."/>
            <person name="Begovic E."/>
            <person name="Chapman J."/>
            <person name="Putnam N.H."/>
            <person name="Hellsten U."/>
            <person name="Kawashima T."/>
            <person name="Kuo A."/>
            <person name="Mitros T."/>
            <person name="Salamov A."/>
            <person name="Carpenter M.L."/>
            <person name="Signorovitch A.Y."/>
            <person name="Moreno M.A."/>
            <person name="Kamm K."/>
            <person name="Grimwood J."/>
            <person name="Schmutz J."/>
            <person name="Shapiro H."/>
            <person name="Grigoriev I.V."/>
            <person name="Buss L.W."/>
            <person name="Schierwater B."/>
            <person name="Dellaporta S.L."/>
            <person name="Rokhsar D.S."/>
        </authorList>
    </citation>
    <scope>NUCLEOTIDE SEQUENCE [LARGE SCALE GENOMIC DNA]</scope>
    <source>
        <strain evidence="14 15">Grell-BS-1999</strain>
    </source>
</reference>
<keyword evidence="15" id="KW-1185">Reference proteome</keyword>
<dbReference type="GO" id="GO:1990023">
    <property type="term" value="C:mitotic spindle midzone"/>
    <property type="evidence" value="ECO:0000318"/>
    <property type="project" value="GO_Central"/>
</dbReference>
<evidence type="ECO:0000256" key="3">
    <source>
        <dbReference type="ARBA" id="ARBA00022490"/>
    </source>
</evidence>
<dbReference type="GO" id="GO:0016887">
    <property type="term" value="F:ATP hydrolysis activity"/>
    <property type="evidence" value="ECO:0000318"/>
    <property type="project" value="GO_Central"/>
</dbReference>
<evidence type="ECO:0000256" key="1">
    <source>
        <dbReference type="ARBA" id="ARBA00004123"/>
    </source>
</evidence>
<gene>
    <name evidence="14" type="ORF">TRIADDRAFT_18179</name>
</gene>
<dbReference type="InterPro" id="IPR027640">
    <property type="entry name" value="Kinesin-like_fam"/>
</dbReference>
<dbReference type="GO" id="GO:0005524">
    <property type="term" value="F:ATP binding"/>
    <property type="evidence" value="ECO:0007669"/>
    <property type="project" value="UniProtKB-UniRule"/>
</dbReference>
<dbReference type="GO" id="GO:0008574">
    <property type="term" value="F:plus-end-directed microtubule motor activity"/>
    <property type="evidence" value="ECO:0000318"/>
    <property type="project" value="GO_Central"/>
</dbReference>
<keyword evidence="6 11" id="KW-0067">ATP-binding</keyword>
<dbReference type="eggNOG" id="KOG0242">
    <property type="taxonomic scope" value="Eukaryota"/>
</dbReference>
<keyword evidence="4 12" id="KW-0493">Microtubule</keyword>
<dbReference type="STRING" id="10228.B3RKD8"/>
<dbReference type="Gene3D" id="3.40.850.10">
    <property type="entry name" value="Kinesin motor domain"/>
    <property type="match status" value="1"/>
</dbReference>
<keyword evidence="5 11" id="KW-0547">Nucleotide-binding</keyword>
<dbReference type="PRINTS" id="PR00380">
    <property type="entry name" value="KINESINHEAVY"/>
</dbReference>
<protein>
    <recommendedName>
        <fullName evidence="12">Kinesin-like protein</fullName>
    </recommendedName>
</protein>
<dbReference type="PROSITE" id="PS00411">
    <property type="entry name" value="KINESIN_MOTOR_1"/>
    <property type="match status" value="1"/>
</dbReference>
<dbReference type="PROSITE" id="PS50067">
    <property type="entry name" value="KINESIN_MOTOR_2"/>
    <property type="match status" value="1"/>
</dbReference>
<dbReference type="GO" id="GO:0061673">
    <property type="term" value="C:mitotic spindle astral microtubule"/>
    <property type="evidence" value="ECO:0000318"/>
    <property type="project" value="GO_Central"/>
</dbReference>
<dbReference type="GO" id="GO:0005737">
    <property type="term" value="C:cytoplasm"/>
    <property type="evidence" value="ECO:0000318"/>
    <property type="project" value="GO_Central"/>
</dbReference>
<dbReference type="OMA" id="CYTIMIA"/>
<dbReference type="SMART" id="SM00129">
    <property type="entry name" value="KISc"/>
    <property type="match status" value="1"/>
</dbReference>
<keyword evidence="7" id="KW-0175">Coiled coil</keyword>
<dbReference type="FunFam" id="3.40.850.10:FF:000027">
    <property type="entry name" value="Kinesin-like protein"/>
    <property type="match status" value="1"/>
</dbReference>
<evidence type="ECO:0000256" key="8">
    <source>
        <dbReference type="ARBA" id="ARBA00023175"/>
    </source>
</evidence>
<dbReference type="Proteomes" id="UP000009022">
    <property type="component" value="Unassembled WGS sequence"/>
</dbReference>
<dbReference type="RefSeq" id="XP_002108590.1">
    <property type="nucleotide sequence ID" value="XM_002108554.1"/>
</dbReference>
<evidence type="ECO:0000256" key="11">
    <source>
        <dbReference type="PROSITE-ProRule" id="PRU00283"/>
    </source>
</evidence>
<keyword evidence="8 11" id="KW-0505">Motor protein</keyword>
<evidence type="ECO:0000256" key="9">
    <source>
        <dbReference type="ARBA" id="ARBA00023212"/>
    </source>
</evidence>
<dbReference type="GO" id="GO:0007018">
    <property type="term" value="P:microtubule-based movement"/>
    <property type="evidence" value="ECO:0000318"/>
    <property type="project" value="GO_Central"/>
</dbReference>
<dbReference type="HOGENOM" id="CLU_001485_2_0_1"/>
<dbReference type="OrthoDB" id="3176171at2759"/>
<comment type="subcellular location">
    <subcellularLocation>
        <location evidence="2">Cytoplasm</location>
        <location evidence="2">Cytoskeleton</location>
    </subcellularLocation>
    <subcellularLocation>
        <location evidence="1">Nucleus</location>
    </subcellularLocation>
</comment>
<dbReference type="AlphaFoldDB" id="B3RKD8"/>
<dbReference type="PhylomeDB" id="B3RKD8"/>
<dbReference type="GO" id="GO:0005871">
    <property type="term" value="C:kinesin complex"/>
    <property type="evidence" value="ECO:0000318"/>
    <property type="project" value="GO_Central"/>
</dbReference>
<dbReference type="InterPro" id="IPR019821">
    <property type="entry name" value="Kinesin_motor_CS"/>
</dbReference>
<evidence type="ECO:0000256" key="2">
    <source>
        <dbReference type="ARBA" id="ARBA00004245"/>
    </source>
</evidence>
<dbReference type="InParanoid" id="B3RKD8"/>
<dbReference type="GeneID" id="6749804"/>
<organism evidence="14 15">
    <name type="scientific">Trichoplax adhaerens</name>
    <name type="common">Trichoplax reptans</name>
    <dbReference type="NCBI Taxonomy" id="10228"/>
    <lineage>
        <taxon>Eukaryota</taxon>
        <taxon>Metazoa</taxon>
        <taxon>Placozoa</taxon>
        <taxon>Uniplacotomia</taxon>
        <taxon>Trichoplacea</taxon>
        <taxon>Trichoplacidae</taxon>
        <taxon>Trichoplax</taxon>
    </lineage>
</organism>
<sequence length="396" mass="44196">MKVVVRVRPHNQQESNGAYTTCVQPLDSKMLVFDPKDEDDQVLRKTPGCRKRILKRKSKDLRMMFDRVFDENATQMEVHESSTKLILDAVLDGYNCSIFAYGATGAGKTFTMLGDANSPGIIFLCMMELYQRIEELKKDKAFEVAVSYIEVYNESIQDLLVPSSKHLAVREDPQKGVVVSGLSLHQPKSAEELMKMLEFGNSNRTQHPTDANATSSRSHAVFQVYVKQSDRTTGMSSNFKRAKLSLIDLAGSERATVTSNKGARMREGANINKSLLALGNCINALAEICSNNSSKSRHIPYRDSKLTRLLKDSLGGNCQTVMIAAVSPSSMSYEDTYNTLKYADRAKSIKSKLKANVVKISEHISKYPKIIAELRKEVKLFSINSKNGFLITNIKL</sequence>
<keyword evidence="9" id="KW-0206">Cytoskeleton</keyword>
<dbReference type="CTD" id="6749804"/>
<dbReference type="GO" id="GO:0000070">
    <property type="term" value="P:mitotic sister chromatid segregation"/>
    <property type="evidence" value="ECO:0000318"/>
    <property type="project" value="GO_Central"/>
</dbReference>
<evidence type="ECO:0000256" key="12">
    <source>
        <dbReference type="RuleBase" id="RU000394"/>
    </source>
</evidence>
<dbReference type="GO" id="GO:0005634">
    <property type="term" value="C:nucleus"/>
    <property type="evidence" value="ECO:0000318"/>
    <property type="project" value="GO_Central"/>
</dbReference>
<evidence type="ECO:0000256" key="5">
    <source>
        <dbReference type="ARBA" id="ARBA00022741"/>
    </source>
</evidence>
<accession>B3RKD8</accession>
<evidence type="ECO:0000313" key="14">
    <source>
        <dbReference type="EMBL" id="EDV29388.1"/>
    </source>
</evidence>
<feature type="binding site" evidence="11">
    <location>
        <begin position="102"/>
        <end position="109"/>
    </location>
    <ligand>
        <name>ATP</name>
        <dbReference type="ChEBI" id="CHEBI:30616"/>
    </ligand>
</feature>
<dbReference type="InterPro" id="IPR036961">
    <property type="entry name" value="Kinesin_motor_dom_sf"/>
</dbReference>
<name>B3RKD8_TRIAD</name>
<dbReference type="EMBL" id="DS985241">
    <property type="protein sequence ID" value="EDV29388.1"/>
    <property type="molecule type" value="Genomic_DNA"/>
</dbReference>
<keyword evidence="3" id="KW-0963">Cytoplasm</keyword>
<dbReference type="InterPro" id="IPR001752">
    <property type="entry name" value="Kinesin_motor_dom"/>
</dbReference>
<dbReference type="CDD" id="cd01370">
    <property type="entry name" value="KISc_KIP3_like"/>
    <property type="match status" value="1"/>
</dbReference>
<proteinExistence type="inferred from homology"/>
<evidence type="ECO:0000256" key="4">
    <source>
        <dbReference type="ARBA" id="ARBA00022701"/>
    </source>
</evidence>
<comment type="similarity">
    <text evidence="11 12">Belongs to the TRAFAC class myosin-kinesin ATPase superfamily. Kinesin family.</text>
</comment>
<evidence type="ECO:0000256" key="7">
    <source>
        <dbReference type="ARBA" id="ARBA00023054"/>
    </source>
</evidence>
<dbReference type="PANTHER" id="PTHR47968">
    <property type="entry name" value="CENTROMERE PROTEIN E"/>
    <property type="match status" value="1"/>
</dbReference>
<dbReference type="SUPFAM" id="SSF52540">
    <property type="entry name" value="P-loop containing nucleoside triphosphate hydrolases"/>
    <property type="match status" value="1"/>
</dbReference>
<dbReference type="PANTHER" id="PTHR47968:SF65">
    <property type="entry name" value="KINESIN MOTOR DOMAIN-CONTAINING PROTEIN"/>
    <property type="match status" value="1"/>
</dbReference>
<keyword evidence="10" id="KW-0539">Nucleus</keyword>
<evidence type="ECO:0000259" key="13">
    <source>
        <dbReference type="PROSITE" id="PS50067"/>
    </source>
</evidence>
<evidence type="ECO:0000313" key="15">
    <source>
        <dbReference type="Proteomes" id="UP000009022"/>
    </source>
</evidence>
<dbReference type="GO" id="GO:0007019">
    <property type="term" value="P:microtubule depolymerization"/>
    <property type="evidence" value="ECO:0000318"/>
    <property type="project" value="GO_Central"/>
</dbReference>
<dbReference type="KEGG" id="tad:TRIADDRAFT_18179"/>